<name>A0A369QA20_9SPHN</name>
<evidence type="ECO:0000256" key="1">
    <source>
        <dbReference type="SAM" id="MobiDB-lite"/>
    </source>
</evidence>
<dbReference type="RefSeq" id="WP_115367198.1">
    <property type="nucleotide sequence ID" value="NZ_QBKA01000002.1"/>
</dbReference>
<keyword evidence="4" id="KW-1185">Reference proteome</keyword>
<dbReference type="Proteomes" id="UP000253727">
    <property type="component" value="Unassembled WGS sequence"/>
</dbReference>
<dbReference type="EMBL" id="QBKA01000002">
    <property type="protein sequence ID" value="RDC61200.1"/>
    <property type="molecule type" value="Genomic_DNA"/>
</dbReference>
<feature type="signal peptide" evidence="2">
    <location>
        <begin position="1"/>
        <end position="23"/>
    </location>
</feature>
<sequence length="100" mass="11084">MSRKFIALVIAPLLVFSPGKAAAATLNDQPREPGAQKRKAKPGVGIKKRPKGRAFAAVRSVARVMKGVKVQFRDNRAHAKSDVKFQRRRNGVGTRLFEFQ</sequence>
<keyword evidence="2" id="KW-0732">Signal</keyword>
<feature type="chain" id="PRO_5016629713" evidence="2">
    <location>
        <begin position="24"/>
        <end position="100"/>
    </location>
</feature>
<gene>
    <name evidence="3" type="ORF">HME9302_02419</name>
</gene>
<comment type="caution">
    <text evidence="3">The sequence shown here is derived from an EMBL/GenBank/DDBJ whole genome shotgun (WGS) entry which is preliminary data.</text>
</comment>
<evidence type="ECO:0000313" key="4">
    <source>
        <dbReference type="Proteomes" id="UP000253727"/>
    </source>
</evidence>
<evidence type="ECO:0000313" key="3">
    <source>
        <dbReference type="EMBL" id="RDC61200.1"/>
    </source>
</evidence>
<dbReference type="AlphaFoldDB" id="A0A369QA20"/>
<accession>A0A369QA20</accession>
<feature type="compositionally biased region" description="Basic residues" evidence="1">
    <location>
        <begin position="36"/>
        <end position="49"/>
    </location>
</feature>
<organism evidence="3 4">
    <name type="scientific">Alteripontixanthobacter maritimus</name>
    <dbReference type="NCBI Taxonomy" id="2161824"/>
    <lineage>
        <taxon>Bacteria</taxon>
        <taxon>Pseudomonadati</taxon>
        <taxon>Pseudomonadota</taxon>
        <taxon>Alphaproteobacteria</taxon>
        <taxon>Sphingomonadales</taxon>
        <taxon>Erythrobacteraceae</taxon>
        <taxon>Alteripontixanthobacter</taxon>
    </lineage>
</organism>
<evidence type="ECO:0000256" key="2">
    <source>
        <dbReference type="SAM" id="SignalP"/>
    </source>
</evidence>
<reference evidence="3 4" key="1">
    <citation type="submission" date="2018-04" db="EMBL/GenBank/DDBJ databases">
        <title>Altererythrobacter sp. HME9302 genome sequencing and assembly.</title>
        <authorList>
            <person name="Kang H."/>
            <person name="Kim H."/>
            <person name="Joh K."/>
        </authorList>
    </citation>
    <scope>NUCLEOTIDE SEQUENCE [LARGE SCALE GENOMIC DNA]</scope>
    <source>
        <strain evidence="3 4">HME9302</strain>
    </source>
</reference>
<protein>
    <submittedName>
        <fullName evidence="3">Uncharacterized protein</fullName>
    </submittedName>
</protein>
<proteinExistence type="predicted"/>
<feature type="region of interest" description="Disordered" evidence="1">
    <location>
        <begin position="25"/>
        <end position="49"/>
    </location>
</feature>